<feature type="repeat" description="ANK" evidence="1">
    <location>
        <begin position="176"/>
        <end position="208"/>
    </location>
</feature>
<dbReference type="EMBL" id="LR862148">
    <property type="protein sequence ID" value="CAD1831048.1"/>
    <property type="molecule type" value="Genomic_DNA"/>
</dbReference>
<dbReference type="SMART" id="SM00248">
    <property type="entry name" value="ANK"/>
    <property type="match status" value="4"/>
</dbReference>
<dbReference type="AlphaFoldDB" id="A0A6V7PK79"/>
<dbReference type="Gene3D" id="1.25.40.20">
    <property type="entry name" value="Ankyrin repeat-containing domain"/>
    <property type="match status" value="2"/>
</dbReference>
<dbReference type="InterPro" id="IPR002110">
    <property type="entry name" value="Ankyrin_rpt"/>
</dbReference>
<dbReference type="PANTHER" id="PTHR24121">
    <property type="entry name" value="NO MECHANORECEPTOR POTENTIAL C, ISOFORM D-RELATED"/>
    <property type="match status" value="1"/>
</dbReference>
<protein>
    <submittedName>
        <fullName evidence="3">Uncharacterized protein</fullName>
    </submittedName>
</protein>
<feature type="repeat" description="ANK" evidence="1">
    <location>
        <begin position="104"/>
        <end position="126"/>
    </location>
</feature>
<feature type="region of interest" description="Disordered" evidence="2">
    <location>
        <begin position="1"/>
        <end position="24"/>
    </location>
</feature>
<name>A0A6V7PK79_ANACO</name>
<dbReference type="PROSITE" id="PS50297">
    <property type="entry name" value="ANK_REP_REGION"/>
    <property type="match status" value="3"/>
</dbReference>
<evidence type="ECO:0000313" key="3">
    <source>
        <dbReference type="EMBL" id="CAD1831048.1"/>
    </source>
</evidence>
<organism evidence="3">
    <name type="scientific">Ananas comosus var. bracteatus</name>
    <name type="common">red pineapple</name>
    <dbReference type="NCBI Taxonomy" id="296719"/>
    <lineage>
        <taxon>Eukaryota</taxon>
        <taxon>Viridiplantae</taxon>
        <taxon>Streptophyta</taxon>
        <taxon>Embryophyta</taxon>
        <taxon>Tracheophyta</taxon>
        <taxon>Spermatophyta</taxon>
        <taxon>Magnoliopsida</taxon>
        <taxon>Liliopsida</taxon>
        <taxon>Poales</taxon>
        <taxon>Bromeliaceae</taxon>
        <taxon>Bromelioideae</taxon>
        <taxon>Ananas</taxon>
    </lineage>
</organism>
<gene>
    <name evidence="3" type="ORF">CB5_LOCUS14259</name>
</gene>
<dbReference type="SUPFAM" id="SSF48403">
    <property type="entry name" value="Ankyrin repeat"/>
    <property type="match status" value="1"/>
</dbReference>
<dbReference type="PANTHER" id="PTHR24121:SF21">
    <property type="entry name" value="ANKYRIN REPEAT FAMILY PROTEIN"/>
    <property type="match status" value="1"/>
</dbReference>
<keyword evidence="1" id="KW-0040">ANK repeat</keyword>
<dbReference type="PROSITE" id="PS50088">
    <property type="entry name" value="ANK_REPEAT"/>
    <property type="match status" value="3"/>
</dbReference>
<sequence length="231" mass="24679">MAEAGEGIDIPEAEGDQAMSGSERELRMDNELLKTLKRGDVRTVERFFLHETVSSEAEEGRRSWRGVTVVGDSALHIVAAFGRLELAKLICDMDRSLLTARNAAGETPLHCATRAGQDRIVRLFISEARRCEEAVLRATDREGKTALHAAAEEGHAVAARVLMSADPGLAAIVDNNGVSPLYAAVLSRSLELVQILIGSHADEGDRPEASYAGPNGQTALHAAAMIESPGN</sequence>
<reference evidence="3" key="1">
    <citation type="submission" date="2020-07" db="EMBL/GenBank/DDBJ databases">
        <authorList>
            <person name="Lin J."/>
        </authorList>
    </citation>
    <scope>NUCLEOTIDE SEQUENCE</scope>
</reference>
<proteinExistence type="predicted"/>
<evidence type="ECO:0000256" key="2">
    <source>
        <dbReference type="SAM" id="MobiDB-lite"/>
    </source>
</evidence>
<dbReference type="InterPro" id="IPR036770">
    <property type="entry name" value="Ankyrin_rpt-contain_sf"/>
</dbReference>
<feature type="repeat" description="ANK" evidence="1">
    <location>
        <begin position="142"/>
        <end position="164"/>
    </location>
</feature>
<evidence type="ECO:0000256" key="1">
    <source>
        <dbReference type="PROSITE-ProRule" id="PRU00023"/>
    </source>
</evidence>
<accession>A0A6V7PK79</accession>
<dbReference type="Pfam" id="PF12796">
    <property type="entry name" value="Ank_2"/>
    <property type="match status" value="2"/>
</dbReference>